<protein>
    <submittedName>
        <fullName evidence="1">Alcohol dehydrogenase</fullName>
    </submittedName>
</protein>
<reference evidence="2" key="1">
    <citation type="journal article" date="2024" name="Front. Bioeng. Biotechnol.">
        <title>Genome-scale model development and genomic sequencing of the oleaginous clade Lipomyces.</title>
        <authorList>
            <person name="Czajka J.J."/>
            <person name="Han Y."/>
            <person name="Kim J."/>
            <person name="Mondo S.J."/>
            <person name="Hofstad B.A."/>
            <person name="Robles A."/>
            <person name="Haridas S."/>
            <person name="Riley R."/>
            <person name="LaButti K."/>
            <person name="Pangilinan J."/>
            <person name="Andreopoulos W."/>
            <person name="Lipzen A."/>
            <person name="Yan J."/>
            <person name="Wang M."/>
            <person name="Ng V."/>
            <person name="Grigoriev I.V."/>
            <person name="Spatafora J.W."/>
            <person name="Magnuson J.K."/>
            <person name="Baker S.E."/>
            <person name="Pomraning K.R."/>
        </authorList>
    </citation>
    <scope>NUCLEOTIDE SEQUENCE [LARGE SCALE GENOMIC DNA]</scope>
    <source>
        <strain evidence="2">CBS 7786</strain>
    </source>
</reference>
<name>A0ACC3SYF5_LIPKO</name>
<accession>A0ACC3SYF5</accession>
<organism evidence="1 2">
    <name type="scientific">Lipomyces kononenkoae</name>
    <name type="common">Yeast</name>
    <dbReference type="NCBI Taxonomy" id="34357"/>
    <lineage>
        <taxon>Eukaryota</taxon>
        <taxon>Fungi</taxon>
        <taxon>Dikarya</taxon>
        <taxon>Ascomycota</taxon>
        <taxon>Saccharomycotina</taxon>
        <taxon>Lipomycetes</taxon>
        <taxon>Lipomycetales</taxon>
        <taxon>Lipomycetaceae</taxon>
        <taxon>Lipomyces</taxon>
    </lineage>
</organism>
<dbReference type="Proteomes" id="UP001433508">
    <property type="component" value="Unassembled WGS sequence"/>
</dbReference>
<evidence type="ECO:0000313" key="2">
    <source>
        <dbReference type="Proteomes" id="UP001433508"/>
    </source>
</evidence>
<evidence type="ECO:0000313" key="1">
    <source>
        <dbReference type="EMBL" id="KAK9236698.1"/>
    </source>
</evidence>
<comment type="caution">
    <text evidence="1">The sequence shown here is derived from an EMBL/GenBank/DDBJ whole genome shotgun (WGS) entry which is preliminary data.</text>
</comment>
<keyword evidence="2" id="KW-1185">Reference proteome</keyword>
<sequence length="336" mass="36266">MATMSSVTFDVYRGSKSGQPIRQTVTCDLQPTEVYIRITHSGVCGTDEHWLHSEIALGHEGVGIIQQVGANVSSFKVGDRVGFGFIRQVCGVCDNCLSEWDQYCPQRRNYGAHDHDTGSFSTGAVCDARCVFHIPDGYDSASAAPLLCGGATVWTVLSQYDVRATDRVGVMGIGGLGHLAIKIAAAMGCHVVVLSSSESKRDEAFRFGAKEFHVLRTGEPIPEGIEPLNHLLLCGSAKVDYDPLITLMAANGTIYPLTVDSSPSSIVLLRLIRKGAAIRGSNVGSTKGIRKLLQFCARHDITPQIQQYPLNEGGIQTAMQTLREGKVRYRAVLVGQ</sequence>
<proteinExistence type="predicted"/>
<gene>
    <name evidence="1" type="ORF">V1525DRAFT_198438</name>
</gene>
<dbReference type="EMBL" id="MU971382">
    <property type="protein sequence ID" value="KAK9236698.1"/>
    <property type="molecule type" value="Genomic_DNA"/>
</dbReference>